<dbReference type="Proteomes" id="UP001358586">
    <property type="component" value="Chromosome 8"/>
</dbReference>
<dbReference type="InterPro" id="IPR036397">
    <property type="entry name" value="RNaseH_sf"/>
</dbReference>
<protein>
    <recommendedName>
        <fullName evidence="1">RNase H type-1 domain-containing protein</fullName>
    </recommendedName>
</protein>
<dbReference type="Gene3D" id="3.30.420.10">
    <property type="entry name" value="Ribonuclease H-like superfamily/Ribonuclease H"/>
    <property type="match status" value="1"/>
</dbReference>
<feature type="domain" description="RNase H type-1" evidence="1">
    <location>
        <begin position="10"/>
        <end position="94"/>
    </location>
</feature>
<dbReference type="InterPro" id="IPR012337">
    <property type="entry name" value="RNaseH-like_sf"/>
</dbReference>
<keyword evidence="3" id="KW-1185">Reference proteome</keyword>
<evidence type="ECO:0000313" key="3">
    <source>
        <dbReference type="Proteomes" id="UP001358586"/>
    </source>
</evidence>
<proteinExistence type="predicted"/>
<dbReference type="PANTHER" id="PTHR47074">
    <property type="entry name" value="BNAC02G40300D PROTEIN"/>
    <property type="match status" value="1"/>
</dbReference>
<dbReference type="CDD" id="cd06222">
    <property type="entry name" value="RNase_H_like"/>
    <property type="match status" value="1"/>
</dbReference>
<dbReference type="Pfam" id="PF13456">
    <property type="entry name" value="RVT_3"/>
    <property type="match status" value="1"/>
</dbReference>
<comment type="caution">
    <text evidence="2">The sequence shown here is derived from an EMBL/GenBank/DDBJ whole genome shotgun (WGS) entry which is preliminary data.</text>
</comment>
<sequence>MGACTYPYVGVADAFVAEAKACERALLFKIDMGFRMVILKGDSLTIIKKLKSKREDRSILRPISQNIQMLEDYLEEVAYHFVPRDVNRVAHTMALEGRRRLSPCF</sequence>
<organism evidence="2 3">
    <name type="scientific">Gossypium arboreum</name>
    <name type="common">Tree cotton</name>
    <name type="synonym">Gossypium nanking</name>
    <dbReference type="NCBI Taxonomy" id="29729"/>
    <lineage>
        <taxon>Eukaryota</taxon>
        <taxon>Viridiplantae</taxon>
        <taxon>Streptophyta</taxon>
        <taxon>Embryophyta</taxon>
        <taxon>Tracheophyta</taxon>
        <taxon>Spermatophyta</taxon>
        <taxon>Magnoliopsida</taxon>
        <taxon>eudicotyledons</taxon>
        <taxon>Gunneridae</taxon>
        <taxon>Pentapetalae</taxon>
        <taxon>rosids</taxon>
        <taxon>malvids</taxon>
        <taxon>Malvales</taxon>
        <taxon>Malvaceae</taxon>
        <taxon>Malvoideae</taxon>
        <taxon>Gossypium</taxon>
    </lineage>
</organism>
<dbReference type="InterPro" id="IPR044730">
    <property type="entry name" value="RNase_H-like_dom_plant"/>
</dbReference>
<evidence type="ECO:0000313" key="2">
    <source>
        <dbReference type="EMBL" id="KAK5811853.1"/>
    </source>
</evidence>
<dbReference type="PANTHER" id="PTHR47074:SF61">
    <property type="entry name" value="RNASE H TYPE-1 DOMAIN-CONTAINING PROTEIN"/>
    <property type="match status" value="1"/>
</dbReference>
<dbReference type="SUPFAM" id="SSF53098">
    <property type="entry name" value="Ribonuclease H-like"/>
    <property type="match status" value="1"/>
</dbReference>
<dbReference type="InterPro" id="IPR052929">
    <property type="entry name" value="RNase_H-like_EbsB-rel"/>
</dbReference>
<dbReference type="EMBL" id="JARKNE010000008">
    <property type="protein sequence ID" value="KAK5811853.1"/>
    <property type="molecule type" value="Genomic_DNA"/>
</dbReference>
<reference evidence="2 3" key="1">
    <citation type="submission" date="2023-03" db="EMBL/GenBank/DDBJ databases">
        <title>WGS of Gossypium arboreum.</title>
        <authorList>
            <person name="Yu D."/>
        </authorList>
    </citation>
    <scope>NUCLEOTIDE SEQUENCE [LARGE SCALE GENOMIC DNA]</scope>
    <source>
        <tissue evidence="2">Leaf</tissue>
    </source>
</reference>
<dbReference type="InterPro" id="IPR002156">
    <property type="entry name" value="RNaseH_domain"/>
</dbReference>
<name>A0ABR0NZU3_GOSAR</name>
<accession>A0ABR0NZU3</accession>
<gene>
    <name evidence="2" type="ORF">PVK06_027232</name>
</gene>
<evidence type="ECO:0000259" key="1">
    <source>
        <dbReference type="Pfam" id="PF13456"/>
    </source>
</evidence>